<reference evidence="5 6" key="1">
    <citation type="submission" date="2018-10" db="EMBL/GenBank/DDBJ databases">
        <title>Draft genome sequence of the microsporidian Tubulinosema ratisbonensis.</title>
        <authorList>
            <person name="Polonais V."/>
            <person name="Peyretaillade E."/>
            <person name="Niehus S."/>
            <person name="Wawrzyniak I."/>
            <person name="Franchet A."/>
            <person name="Gaspin C."/>
            <person name="Reichstadt M."/>
            <person name="Belser C."/>
            <person name="Labadie K."/>
            <person name="Delbac F."/>
            <person name="Ferrandon D."/>
        </authorList>
    </citation>
    <scope>NUCLEOTIDE SEQUENCE [LARGE SCALE GENOMIC DNA]</scope>
    <source>
        <strain evidence="5 6">Franzen</strain>
    </source>
</reference>
<evidence type="ECO:0000256" key="1">
    <source>
        <dbReference type="ARBA" id="ARBA00004496"/>
    </source>
</evidence>
<protein>
    <submittedName>
        <fullName evidence="5">Uncharacterized protein</fullName>
    </submittedName>
</protein>
<dbReference type="InterPro" id="IPR010334">
    <property type="entry name" value="Dcp1"/>
</dbReference>
<dbReference type="InterPro" id="IPR011993">
    <property type="entry name" value="PH-like_dom_sf"/>
</dbReference>
<dbReference type="SUPFAM" id="SSF50729">
    <property type="entry name" value="PH domain-like"/>
    <property type="match status" value="1"/>
</dbReference>
<name>A0A437AMF3_9MICR</name>
<dbReference type="GO" id="GO:0003729">
    <property type="term" value="F:mRNA binding"/>
    <property type="evidence" value="ECO:0007669"/>
    <property type="project" value="TreeGrafter"/>
</dbReference>
<comment type="subcellular location">
    <subcellularLocation>
        <location evidence="1">Cytoplasm</location>
    </subcellularLocation>
</comment>
<dbReference type="GO" id="GO:0008047">
    <property type="term" value="F:enzyme activator activity"/>
    <property type="evidence" value="ECO:0007669"/>
    <property type="project" value="InterPro"/>
</dbReference>
<keyword evidence="3" id="KW-0963">Cytoplasm</keyword>
<evidence type="ECO:0000256" key="2">
    <source>
        <dbReference type="ARBA" id="ARBA00008778"/>
    </source>
</evidence>
<dbReference type="Pfam" id="PF06058">
    <property type="entry name" value="DCP1"/>
    <property type="match status" value="1"/>
</dbReference>
<evidence type="ECO:0000313" key="5">
    <source>
        <dbReference type="EMBL" id="RVD92383.1"/>
    </source>
</evidence>
<keyword evidence="6" id="KW-1185">Reference proteome</keyword>
<evidence type="ECO:0000313" key="6">
    <source>
        <dbReference type="Proteomes" id="UP000282876"/>
    </source>
</evidence>
<dbReference type="STRING" id="291195.A0A437AMF3"/>
<accession>A0A437AMF3</accession>
<dbReference type="AlphaFoldDB" id="A0A437AMF3"/>
<dbReference type="GO" id="GO:0006397">
    <property type="term" value="P:mRNA processing"/>
    <property type="evidence" value="ECO:0007669"/>
    <property type="project" value="UniProtKB-KW"/>
</dbReference>
<evidence type="ECO:0000256" key="3">
    <source>
        <dbReference type="ARBA" id="ARBA00022490"/>
    </source>
</evidence>
<comment type="similarity">
    <text evidence="2">Belongs to the DCP1 family.</text>
</comment>
<gene>
    <name evidence="5" type="ORF">TUBRATIS_11230</name>
</gene>
<dbReference type="Gene3D" id="2.30.29.30">
    <property type="entry name" value="Pleckstrin-homology domain (PH domain)/Phosphotyrosine-binding domain (PTB)"/>
    <property type="match status" value="1"/>
</dbReference>
<dbReference type="GO" id="GO:0000932">
    <property type="term" value="C:P-body"/>
    <property type="evidence" value="ECO:0007669"/>
    <property type="project" value="TreeGrafter"/>
</dbReference>
<organism evidence="5 6">
    <name type="scientific">Tubulinosema ratisbonensis</name>
    <dbReference type="NCBI Taxonomy" id="291195"/>
    <lineage>
        <taxon>Eukaryota</taxon>
        <taxon>Fungi</taxon>
        <taxon>Fungi incertae sedis</taxon>
        <taxon>Microsporidia</taxon>
        <taxon>Tubulinosematoidea</taxon>
        <taxon>Tubulinosematidae</taxon>
        <taxon>Tubulinosema</taxon>
    </lineage>
</organism>
<dbReference type="PANTHER" id="PTHR16290">
    <property type="entry name" value="TRANSCRIPTION FACTOR SMIF DECAPPING ENZYME DCP1"/>
    <property type="match status" value="1"/>
</dbReference>
<dbReference type="Proteomes" id="UP000282876">
    <property type="component" value="Unassembled WGS sequence"/>
</dbReference>
<dbReference type="GO" id="GO:0031087">
    <property type="term" value="P:deadenylation-independent decapping of nuclear-transcribed mRNA"/>
    <property type="evidence" value="ECO:0007669"/>
    <property type="project" value="TreeGrafter"/>
</dbReference>
<dbReference type="PANTHER" id="PTHR16290:SF0">
    <property type="entry name" value="DECAPPING PROTEIN 1, ISOFORM A"/>
    <property type="match status" value="1"/>
</dbReference>
<sequence>MILRRVLQRKDKYFNQALLSLKKVKLHFYNDKWNEGRIEGPLYLYNRHSKNKLKLIIFDTILPKEFKMNINKEIEYIIINQFFIFKNNEKIIGLWVYDKEDSDLLEEYIKKYCIN</sequence>
<keyword evidence="4" id="KW-0507">mRNA processing</keyword>
<dbReference type="VEuPathDB" id="MicrosporidiaDB:TUBRATIS_11230"/>
<evidence type="ECO:0000256" key="4">
    <source>
        <dbReference type="ARBA" id="ARBA00022664"/>
    </source>
</evidence>
<proteinExistence type="inferred from homology"/>
<dbReference type="EMBL" id="RCSS01000235">
    <property type="protein sequence ID" value="RVD92383.1"/>
    <property type="molecule type" value="Genomic_DNA"/>
</dbReference>
<dbReference type="GO" id="GO:0000290">
    <property type="term" value="P:deadenylation-dependent decapping of nuclear-transcribed mRNA"/>
    <property type="evidence" value="ECO:0007669"/>
    <property type="project" value="InterPro"/>
</dbReference>
<comment type="caution">
    <text evidence="5">The sequence shown here is derived from an EMBL/GenBank/DDBJ whole genome shotgun (WGS) entry which is preliminary data.</text>
</comment>